<dbReference type="AlphaFoldDB" id="A0A2W2H1R1"/>
<keyword evidence="4" id="KW-1185">Reference proteome</keyword>
<comment type="caution">
    <text evidence="3">The sequence shown here is derived from an EMBL/GenBank/DDBJ whole genome shotgun (WGS) entry which is preliminary data.</text>
</comment>
<dbReference type="PANTHER" id="PTHR47505">
    <property type="entry name" value="DNA UTILIZATION PROTEIN YHGH"/>
    <property type="match status" value="1"/>
</dbReference>
<dbReference type="InterPro" id="IPR051910">
    <property type="entry name" value="ComF/GntX_DNA_util-trans"/>
</dbReference>
<evidence type="ECO:0000313" key="4">
    <source>
        <dbReference type="Proteomes" id="UP000248544"/>
    </source>
</evidence>
<proteinExistence type="inferred from homology"/>
<protein>
    <submittedName>
        <fullName evidence="3">ComF family protein</fullName>
    </submittedName>
</protein>
<accession>A0A2W2H1R1</accession>
<evidence type="ECO:0000256" key="2">
    <source>
        <dbReference type="SAM" id="MobiDB-lite"/>
    </source>
</evidence>
<evidence type="ECO:0000256" key="1">
    <source>
        <dbReference type="ARBA" id="ARBA00008007"/>
    </source>
</evidence>
<dbReference type="InterPro" id="IPR000836">
    <property type="entry name" value="PRTase_dom"/>
</dbReference>
<reference evidence="3 4" key="1">
    <citation type="submission" date="2018-01" db="EMBL/GenBank/DDBJ databases">
        <title>Draft genome sequence of Sphaerisporangium sp. 7K107.</title>
        <authorList>
            <person name="Sahin N."/>
            <person name="Saygin H."/>
            <person name="Ay H."/>
        </authorList>
    </citation>
    <scope>NUCLEOTIDE SEQUENCE [LARGE SCALE GENOMIC DNA]</scope>
    <source>
        <strain evidence="3 4">7K107</strain>
    </source>
</reference>
<name>A0A2W2H1R1_9ACTN</name>
<dbReference type="CDD" id="cd06223">
    <property type="entry name" value="PRTases_typeI"/>
    <property type="match status" value="1"/>
</dbReference>
<sequence length="231" mass="24068">MPAPVPAGLPECWSAADYAGPVRRAVIAYKERGRTALARPLAAVAAQVLGVALDAVIGPHPPVVGVVPVPSLRAARGRRGHDPVGRLAALTVRALARSGRPAVLCPFVEHRRRVADQAGLSASLRAANLSGAFRLRRGRGGAVPRARPPSGVAVLLDDVVTTGATLAEAALTLRAAGLCVPLAVTLAATPRRHPLRRAGFRPVRKPLEPLEPQVTTPSRHAEGTEFQGHIA</sequence>
<organism evidence="3 4">
    <name type="scientific">Spongiactinospora gelatinilytica</name>
    <dbReference type="NCBI Taxonomy" id="2666298"/>
    <lineage>
        <taxon>Bacteria</taxon>
        <taxon>Bacillati</taxon>
        <taxon>Actinomycetota</taxon>
        <taxon>Actinomycetes</taxon>
        <taxon>Streptosporangiales</taxon>
        <taxon>Streptosporangiaceae</taxon>
        <taxon>Spongiactinospora</taxon>
    </lineage>
</organism>
<gene>
    <name evidence="3" type="ORF">C1I98_18280</name>
</gene>
<dbReference type="PANTHER" id="PTHR47505:SF1">
    <property type="entry name" value="DNA UTILIZATION PROTEIN YHGH"/>
    <property type="match status" value="1"/>
</dbReference>
<dbReference type="Proteomes" id="UP000248544">
    <property type="component" value="Unassembled WGS sequence"/>
</dbReference>
<dbReference type="SUPFAM" id="SSF53271">
    <property type="entry name" value="PRTase-like"/>
    <property type="match status" value="1"/>
</dbReference>
<comment type="similarity">
    <text evidence="1">Belongs to the ComF/GntX family.</text>
</comment>
<dbReference type="Gene3D" id="3.40.50.2020">
    <property type="match status" value="1"/>
</dbReference>
<dbReference type="EMBL" id="POUA01000136">
    <property type="protein sequence ID" value="PZG43478.1"/>
    <property type="molecule type" value="Genomic_DNA"/>
</dbReference>
<evidence type="ECO:0000313" key="3">
    <source>
        <dbReference type="EMBL" id="PZG43478.1"/>
    </source>
</evidence>
<dbReference type="InterPro" id="IPR029057">
    <property type="entry name" value="PRTase-like"/>
</dbReference>
<feature type="region of interest" description="Disordered" evidence="2">
    <location>
        <begin position="204"/>
        <end position="231"/>
    </location>
</feature>